<dbReference type="EMBL" id="CAVMBE010000014">
    <property type="protein sequence ID" value="CAK3936123.1"/>
    <property type="molecule type" value="Genomic_DNA"/>
</dbReference>
<reference evidence="1" key="1">
    <citation type="submission" date="2023-11" db="EMBL/GenBank/DDBJ databases">
        <authorList>
            <person name="Alioto T."/>
            <person name="Alioto T."/>
            <person name="Gomez Garrido J."/>
        </authorList>
    </citation>
    <scope>NUCLEOTIDE SEQUENCE</scope>
</reference>
<gene>
    <name evidence="1" type="ORF">LECACI_7A003017</name>
</gene>
<dbReference type="PANTHER" id="PTHR42085:SF1">
    <property type="entry name" value="F-BOX DOMAIN-CONTAINING PROTEIN"/>
    <property type="match status" value="1"/>
</dbReference>
<keyword evidence="2" id="KW-1185">Reference proteome</keyword>
<sequence length="193" mass="22710">MADTVNDLPEIPNLPPFELDNGEVERSEPTCRLLNLPAELRNEIYELVLVSSGRIELTTTRPKSLREPAFLAISRQIRTEATAIYYGSNTFCRKVYYNDGRRWSLLEKWLRKIGPERCSMLREMVISSGWTLNIDWVKGYLSKHPQGLRACLDRGVPVTSIRWDFRYDLRTEDKEQWGQIWEETRAKFVRERI</sequence>
<dbReference type="Proteomes" id="UP001296104">
    <property type="component" value="Unassembled WGS sequence"/>
</dbReference>
<accession>A0AAI8YW09</accession>
<protein>
    <submittedName>
        <fullName evidence="1">Uncharacterized protein</fullName>
    </submittedName>
</protein>
<evidence type="ECO:0000313" key="2">
    <source>
        <dbReference type="Proteomes" id="UP001296104"/>
    </source>
</evidence>
<dbReference type="AlphaFoldDB" id="A0AAI8YW09"/>
<name>A0AAI8YW09_9PEZI</name>
<proteinExistence type="predicted"/>
<comment type="caution">
    <text evidence="1">The sequence shown here is derived from an EMBL/GenBank/DDBJ whole genome shotgun (WGS) entry which is preliminary data.</text>
</comment>
<evidence type="ECO:0000313" key="1">
    <source>
        <dbReference type="EMBL" id="CAK3936123.1"/>
    </source>
</evidence>
<organism evidence="1 2">
    <name type="scientific">Lecanosticta acicola</name>
    <dbReference type="NCBI Taxonomy" id="111012"/>
    <lineage>
        <taxon>Eukaryota</taxon>
        <taxon>Fungi</taxon>
        <taxon>Dikarya</taxon>
        <taxon>Ascomycota</taxon>
        <taxon>Pezizomycotina</taxon>
        <taxon>Dothideomycetes</taxon>
        <taxon>Dothideomycetidae</taxon>
        <taxon>Mycosphaerellales</taxon>
        <taxon>Mycosphaerellaceae</taxon>
        <taxon>Lecanosticta</taxon>
    </lineage>
</organism>
<dbReference type="PANTHER" id="PTHR42085">
    <property type="entry name" value="F-BOX DOMAIN-CONTAINING PROTEIN"/>
    <property type="match status" value="1"/>
</dbReference>
<dbReference type="InterPro" id="IPR038883">
    <property type="entry name" value="AN11006-like"/>
</dbReference>